<keyword evidence="2" id="KW-1277">Toxin-antitoxin system</keyword>
<dbReference type="Pfam" id="PF05016">
    <property type="entry name" value="ParE_toxin"/>
    <property type="match status" value="1"/>
</dbReference>
<dbReference type="AlphaFoldDB" id="A0A562VI86"/>
<evidence type="ECO:0000256" key="1">
    <source>
        <dbReference type="ARBA" id="ARBA00006226"/>
    </source>
</evidence>
<dbReference type="Proteomes" id="UP000319449">
    <property type="component" value="Unassembled WGS sequence"/>
</dbReference>
<evidence type="ECO:0000313" key="3">
    <source>
        <dbReference type="EMBL" id="TWJ17548.1"/>
    </source>
</evidence>
<dbReference type="InterPro" id="IPR007712">
    <property type="entry name" value="RelE/ParE_toxin"/>
</dbReference>
<accession>A0A562VI86</accession>
<keyword evidence="4" id="KW-1185">Reference proteome</keyword>
<organism evidence="3 4">
    <name type="scientific">Geobacter argillaceus</name>
    <dbReference type="NCBI Taxonomy" id="345631"/>
    <lineage>
        <taxon>Bacteria</taxon>
        <taxon>Pseudomonadati</taxon>
        <taxon>Thermodesulfobacteriota</taxon>
        <taxon>Desulfuromonadia</taxon>
        <taxon>Geobacterales</taxon>
        <taxon>Geobacteraceae</taxon>
        <taxon>Geobacter</taxon>
    </lineage>
</organism>
<dbReference type="EMBL" id="VLLN01000020">
    <property type="protein sequence ID" value="TWJ17548.1"/>
    <property type="molecule type" value="Genomic_DNA"/>
</dbReference>
<comment type="similarity">
    <text evidence="1">Belongs to the RelE toxin family.</text>
</comment>
<evidence type="ECO:0000313" key="4">
    <source>
        <dbReference type="Proteomes" id="UP000319449"/>
    </source>
</evidence>
<protein>
    <submittedName>
        <fullName evidence="3">ParE-like toxin of type II ParDE toxin-antitoxin system</fullName>
    </submittedName>
</protein>
<sequence length="98" mass="11543">MKQVTFHEDARAELAEASHYYEDCISGLGQALIDDVEKTASEILAHPKACKLISKNLRRKVLRRFPYSLIYVVETDRVRIMAVAHHKRRPEYWRYRLA</sequence>
<reference evidence="3 4" key="1">
    <citation type="submission" date="2019-07" db="EMBL/GenBank/DDBJ databases">
        <title>Genomic Encyclopedia of Archaeal and Bacterial Type Strains, Phase II (KMG-II): from individual species to whole genera.</title>
        <authorList>
            <person name="Goeker M."/>
        </authorList>
    </citation>
    <scope>NUCLEOTIDE SEQUENCE [LARGE SCALE GENOMIC DNA]</scope>
    <source>
        <strain evidence="3 4">ATCC BAA-1139</strain>
    </source>
</reference>
<dbReference type="InterPro" id="IPR035093">
    <property type="entry name" value="RelE/ParE_toxin_dom_sf"/>
</dbReference>
<dbReference type="RefSeq" id="WP_170241935.1">
    <property type="nucleotide sequence ID" value="NZ_VLLN01000020.1"/>
</dbReference>
<dbReference type="Gene3D" id="3.30.2310.20">
    <property type="entry name" value="RelE-like"/>
    <property type="match status" value="1"/>
</dbReference>
<dbReference type="PANTHER" id="PTHR33755">
    <property type="entry name" value="TOXIN PARE1-RELATED"/>
    <property type="match status" value="1"/>
</dbReference>
<proteinExistence type="inferred from homology"/>
<dbReference type="InterPro" id="IPR051803">
    <property type="entry name" value="TA_system_RelE-like_toxin"/>
</dbReference>
<gene>
    <name evidence="3" type="ORF">JN12_02943</name>
</gene>
<name>A0A562VI86_9BACT</name>
<dbReference type="PANTHER" id="PTHR33755:SF8">
    <property type="entry name" value="TOXIN PARE2"/>
    <property type="match status" value="1"/>
</dbReference>
<evidence type="ECO:0000256" key="2">
    <source>
        <dbReference type="ARBA" id="ARBA00022649"/>
    </source>
</evidence>
<comment type="caution">
    <text evidence="3">The sequence shown here is derived from an EMBL/GenBank/DDBJ whole genome shotgun (WGS) entry which is preliminary data.</text>
</comment>